<dbReference type="PANTHER" id="PTHR21485:SF3">
    <property type="entry name" value="N-ACYLNEURAMINATE CYTIDYLYLTRANSFERASE"/>
    <property type="match status" value="1"/>
</dbReference>
<protein>
    <recommendedName>
        <fullName evidence="7">3-deoxy-D-manno-octulosonate 8-phosphate phosphatase KdsC</fullName>
        <ecNumber evidence="7">3.1.3.45</ecNumber>
    </recommendedName>
    <alternativeName>
        <fullName evidence="7">KDO 8-P phosphatase</fullName>
    </alternativeName>
</protein>
<reference evidence="8" key="2">
    <citation type="journal article" date="2023" name="Microbiome">
        <title>Synthase-selected sorting approach identifies a beta-lactone synthase in a nudibranch symbiotic bacterium.</title>
        <authorList>
            <person name="Dzunkova M."/>
            <person name="La Clair J.J."/>
            <person name="Tyml T."/>
            <person name="Doud D."/>
            <person name="Schulz F."/>
            <person name="Piquer-Esteban S."/>
            <person name="Porcel Sanchis D."/>
            <person name="Osborn A."/>
            <person name="Robinson D."/>
            <person name="Louie K.B."/>
            <person name="Bowen B.P."/>
            <person name="Bowers R.M."/>
            <person name="Lee J."/>
            <person name="Arnau V."/>
            <person name="Diaz-Villanueva W."/>
            <person name="Stepanauskas R."/>
            <person name="Gosliner T."/>
            <person name="Date S.V."/>
            <person name="Northen T.R."/>
            <person name="Cheng J.F."/>
            <person name="Burkart M.D."/>
            <person name="Woyke T."/>
        </authorList>
    </citation>
    <scope>NUCLEOTIDE SEQUENCE</scope>
    <source>
        <strain evidence="8">Df01</strain>
    </source>
</reference>
<evidence type="ECO:0000313" key="8">
    <source>
        <dbReference type="EMBL" id="MDM5147468.1"/>
    </source>
</evidence>
<dbReference type="EMBL" id="JANQAO010000002">
    <property type="protein sequence ID" value="MDM5147468.1"/>
    <property type="molecule type" value="Genomic_DNA"/>
</dbReference>
<dbReference type="Proteomes" id="UP001168167">
    <property type="component" value="Unassembled WGS sequence"/>
</dbReference>
<keyword evidence="6 7" id="KW-0460">Magnesium</keyword>
<dbReference type="SFLD" id="SFLDS00003">
    <property type="entry name" value="Haloacid_Dehalogenase"/>
    <property type="match status" value="1"/>
</dbReference>
<dbReference type="Gene3D" id="3.40.50.1000">
    <property type="entry name" value="HAD superfamily/HAD-like"/>
    <property type="match status" value="1"/>
</dbReference>
<dbReference type="NCBIfam" id="TIGR01670">
    <property type="entry name" value="KdsC-phosphatas"/>
    <property type="match status" value="1"/>
</dbReference>
<evidence type="ECO:0000313" key="9">
    <source>
        <dbReference type="Proteomes" id="UP001168167"/>
    </source>
</evidence>
<comment type="caution">
    <text evidence="8">The sequence shown here is derived from an EMBL/GenBank/DDBJ whole genome shotgun (WGS) entry which is preliminary data.</text>
</comment>
<keyword evidence="4 7" id="KW-0479">Metal-binding</keyword>
<dbReference type="EC" id="3.1.3.45" evidence="7"/>
<dbReference type="InterPro" id="IPR023214">
    <property type="entry name" value="HAD_sf"/>
</dbReference>
<gene>
    <name evidence="8" type="ORF">NQX30_03665</name>
</gene>
<dbReference type="InterPro" id="IPR036412">
    <property type="entry name" value="HAD-like_sf"/>
</dbReference>
<reference evidence="8" key="1">
    <citation type="submission" date="2022-08" db="EMBL/GenBank/DDBJ databases">
        <authorList>
            <person name="Dzunkova M."/>
            <person name="La Clair J."/>
            <person name="Tyml T."/>
            <person name="Doud D."/>
            <person name="Schulz F."/>
            <person name="Piquer S."/>
            <person name="Porcel Sanchis D."/>
            <person name="Osborn A."/>
            <person name="Robinson D."/>
            <person name="Louie K.B."/>
            <person name="Bowen B.P."/>
            <person name="Bowers R."/>
            <person name="Lee J."/>
            <person name="Arnau Llombart V."/>
            <person name="Diaz Villanueva W."/>
            <person name="Gosliner T."/>
            <person name="Northen T."/>
            <person name="Cheng J.-F."/>
            <person name="Burkart M.D."/>
            <person name="Woyke T."/>
        </authorList>
    </citation>
    <scope>NUCLEOTIDE SEQUENCE</scope>
    <source>
        <strain evidence="8">Df01</strain>
    </source>
</reference>
<evidence type="ECO:0000256" key="7">
    <source>
        <dbReference type="PIRNR" id="PIRNR006118"/>
    </source>
</evidence>
<dbReference type="SUPFAM" id="SSF56784">
    <property type="entry name" value="HAD-like"/>
    <property type="match status" value="1"/>
</dbReference>
<comment type="similarity">
    <text evidence="2 7">Belongs to the KdsC family.</text>
</comment>
<dbReference type="PANTHER" id="PTHR21485">
    <property type="entry name" value="HAD SUPERFAMILY MEMBERS CMAS AND KDSC"/>
    <property type="match status" value="1"/>
</dbReference>
<dbReference type="InterPro" id="IPR050793">
    <property type="entry name" value="CMP-NeuNAc_synthase"/>
</dbReference>
<name>A0ABT7QLT0_9GAMM</name>
<accession>A0ABT7QLT0</accession>
<keyword evidence="7" id="KW-0448">Lipopolysaccharide biosynthesis</keyword>
<evidence type="ECO:0000256" key="1">
    <source>
        <dbReference type="ARBA" id="ARBA00001946"/>
    </source>
</evidence>
<comment type="cofactor">
    <cofactor evidence="1 7">
        <name>Mg(2+)</name>
        <dbReference type="ChEBI" id="CHEBI:18420"/>
    </cofactor>
</comment>
<comment type="function">
    <text evidence="7">Catalyzes the hydrolysis of 3-deoxy-D-manno-octulosonate 8-phosphate (KDO 8-P) to 3-deoxy-D-manno-octulosonate (KDO) and inorganic phosphate.</text>
</comment>
<evidence type="ECO:0000256" key="2">
    <source>
        <dbReference type="ARBA" id="ARBA00005893"/>
    </source>
</evidence>
<evidence type="ECO:0000256" key="6">
    <source>
        <dbReference type="ARBA" id="ARBA00022842"/>
    </source>
</evidence>
<sequence length="163" mass="17285">MNVEQRAARVRALFLDVDGTLTDGRIYLFPSGVVRAFHTLDGYGLRLLIKRQILVAIITAAAGDGIGERAKQLGIDEVHVGVEDKLAVMQTILVKHSVSVEQAAFMGDDLPDLTAMQHAGFAIAPKTAVAAVLDTAHYVPSLPAGAGAVRELCDLIIAAQEVT</sequence>
<evidence type="ECO:0000256" key="5">
    <source>
        <dbReference type="ARBA" id="ARBA00022801"/>
    </source>
</evidence>
<keyword evidence="9" id="KW-1185">Reference proteome</keyword>
<evidence type="ECO:0000256" key="3">
    <source>
        <dbReference type="ARBA" id="ARBA00011881"/>
    </source>
</evidence>
<dbReference type="InterPro" id="IPR010023">
    <property type="entry name" value="KdsC_fam"/>
</dbReference>
<keyword evidence="5 7" id="KW-0378">Hydrolase</keyword>
<proteinExistence type="inferred from homology"/>
<dbReference type="SFLD" id="SFLDG01136">
    <property type="entry name" value="C1.6:_Phosphoserine_Phosphatas"/>
    <property type="match status" value="1"/>
</dbReference>
<dbReference type="PIRSF" id="PIRSF006118">
    <property type="entry name" value="KDO8-P_Ptase"/>
    <property type="match status" value="1"/>
</dbReference>
<comment type="catalytic activity">
    <reaction evidence="7">
        <text>3-deoxy-alpha-D-manno-2-octulosonate-8-phosphate + H2O = 3-deoxy-alpha-D-manno-oct-2-ulosonate + phosphate</text>
        <dbReference type="Rhea" id="RHEA:11500"/>
        <dbReference type="ChEBI" id="CHEBI:15377"/>
        <dbReference type="ChEBI" id="CHEBI:43474"/>
        <dbReference type="ChEBI" id="CHEBI:85985"/>
        <dbReference type="ChEBI" id="CHEBI:85986"/>
        <dbReference type="EC" id="3.1.3.45"/>
    </reaction>
</comment>
<dbReference type="SFLD" id="SFLDG01138">
    <property type="entry name" value="C1.6.2:_Deoxy-d-mannose-octulo"/>
    <property type="match status" value="1"/>
</dbReference>
<organism evidence="8 9">
    <name type="scientific">Candidatus Doriopsillibacter californiensis</name>
    <dbReference type="NCBI Taxonomy" id="2970740"/>
    <lineage>
        <taxon>Bacteria</taxon>
        <taxon>Pseudomonadati</taxon>
        <taxon>Pseudomonadota</taxon>
        <taxon>Gammaproteobacteria</taxon>
        <taxon>Candidatus Tethybacterales</taxon>
        <taxon>Candidatus Persebacteraceae</taxon>
        <taxon>Candidatus Doriopsillibacter</taxon>
    </lineage>
</organism>
<evidence type="ECO:0000256" key="4">
    <source>
        <dbReference type="ARBA" id="ARBA00022723"/>
    </source>
</evidence>
<comment type="subunit">
    <text evidence="3 7">Homotetramer.</text>
</comment>